<protein>
    <recommendedName>
        <fullName evidence="6">HAD family hydrolase</fullName>
    </recommendedName>
</protein>
<dbReference type="GO" id="GO:0016791">
    <property type="term" value="F:phosphatase activity"/>
    <property type="evidence" value="ECO:0007669"/>
    <property type="project" value="TreeGrafter"/>
</dbReference>
<sequence length="153" mass="17495">MVQAIIFDFNRTLFNPETNKFSHNVGKILTKLSKGFSLGLISSREKGREDLIKTWKTAKLFRCTKIVKIKTESEFIKMSNLLNANPKYIVVVGDRIKDEILIGNRLGMVTVWLKKGKFSSEIPQKISEEPDFIINNLSQLTKLLDKINIVNLP</sequence>
<comment type="caution">
    <text evidence="4">The sequence shown here is derived from an EMBL/GenBank/DDBJ whole genome shotgun (WGS) entry which is preliminary data.</text>
</comment>
<accession>A0A1F7Y0I8</accession>
<dbReference type="Gene3D" id="3.40.50.1000">
    <property type="entry name" value="HAD superfamily/HAD-like"/>
    <property type="match status" value="1"/>
</dbReference>
<name>A0A1F7Y0I8_9BACT</name>
<keyword evidence="1" id="KW-0479">Metal-binding</keyword>
<evidence type="ECO:0000256" key="3">
    <source>
        <dbReference type="ARBA" id="ARBA00022842"/>
    </source>
</evidence>
<keyword evidence="2" id="KW-0378">Hydrolase</keyword>
<gene>
    <name evidence="4" type="ORF">A2863_01570</name>
</gene>
<evidence type="ECO:0000313" key="4">
    <source>
        <dbReference type="EMBL" id="OGM20813.1"/>
    </source>
</evidence>
<evidence type="ECO:0000256" key="2">
    <source>
        <dbReference type="ARBA" id="ARBA00022801"/>
    </source>
</evidence>
<evidence type="ECO:0008006" key="6">
    <source>
        <dbReference type="Google" id="ProtNLM"/>
    </source>
</evidence>
<dbReference type="SUPFAM" id="SSF56784">
    <property type="entry name" value="HAD-like"/>
    <property type="match status" value="1"/>
</dbReference>
<dbReference type="AlphaFoldDB" id="A0A1F7Y0I8"/>
<keyword evidence="3" id="KW-0460">Magnesium</keyword>
<dbReference type="Pfam" id="PF13242">
    <property type="entry name" value="Hydrolase_like"/>
    <property type="match status" value="1"/>
</dbReference>
<dbReference type="EMBL" id="MGGF01000054">
    <property type="protein sequence ID" value="OGM20813.1"/>
    <property type="molecule type" value="Genomic_DNA"/>
</dbReference>
<dbReference type="GO" id="GO:0046872">
    <property type="term" value="F:metal ion binding"/>
    <property type="evidence" value="ECO:0007669"/>
    <property type="project" value="UniProtKB-KW"/>
</dbReference>
<dbReference type="InterPro" id="IPR036412">
    <property type="entry name" value="HAD-like_sf"/>
</dbReference>
<dbReference type="PANTHER" id="PTHR46470:SF2">
    <property type="entry name" value="GLYCERALDEHYDE 3-PHOSPHATE PHOSPHATASE"/>
    <property type="match status" value="1"/>
</dbReference>
<dbReference type="InterPro" id="IPR051400">
    <property type="entry name" value="HAD-like_hydrolase"/>
</dbReference>
<evidence type="ECO:0000256" key="1">
    <source>
        <dbReference type="ARBA" id="ARBA00022723"/>
    </source>
</evidence>
<evidence type="ECO:0000313" key="5">
    <source>
        <dbReference type="Proteomes" id="UP000178750"/>
    </source>
</evidence>
<dbReference type="Proteomes" id="UP000178750">
    <property type="component" value="Unassembled WGS sequence"/>
</dbReference>
<reference evidence="4 5" key="1">
    <citation type="journal article" date="2016" name="Nat. Commun.">
        <title>Thousands of microbial genomes shed light on interconnected biogeochemical processes in an aquifer system.</title>
        <authorList>
            <person name="Anantharaman K."/>
            <person name="Brown C.T."/>
            <person name="Hug L.A."/>
            <person name="Sharon I."/>
            <person name="Castelle C.J."/>
            <person name="Probst A.J."/>
            <person name="Thomas B.C."/>
            <person name="Singh A."/>
            <person name="Wilkins M.J."/>
            <person name="Karaoz U."/>
            <person name="Brodie E.L."/>
            <person name="Williams K.H."/>
            <person name="Hubbard S.S."/>
            <person name="Banfield J.F."/>
        </authorList>
    </citation>
    <scope>NUCLEOTIDE SEQUENCE [LARGE SCALE GENOMIC DNA]</scope>
</reference>
<dbReference type="InterPro" id="IPR023214">
    <property type="entry name" value="HAD_sf"/>
</dbReference>
<proteinExistence type="predicted"/>
<organism evidence="4 5">
    <name type="scientific">Candidatus Woesebacteria bacterium RIFCSPHIGHO2_01_FULL_38_9b</name>
    <dbReference type="NCBI Taxonomy" id="1802493"/>
    <lineage>
        <taxon>Bacteria</taxon>
        <taxon>Candidatus Woeseibacteriota</taxon>
    </lineage>
</organism>
<dbReference type="PANTHER" id="PTHR46470">
    <property type="entry name" value="N-ACYLNEURAMINATE-9-PHOSPHATASE"/>
    <property type="match status" value="1"/>
</dbReference>